<dbReference type="SUPFAM" id="SSF103481">
    <property type="entry name" value="Multidrug resistance efflux transporter EmrE"/>
    <property type="match status" value="2"/>
</dbReference>
<name>A0ABT5JWI3_9BURK</name>
<feature type="domain" description="EamA" evidence="12">
    <location>
        <begin position="147"/>
        <end position="277"/>
    </location>
</feature>
<accession>A0ABT5JWI3</accession>
<evidence type="ECO:0000256" key="3">
    <source>
        <dbReference type="ARBA" id="ARBA00022516"/>
    </source>
</evidence>
<comment type="subcellular location">
    <subcellularLocation>
        <location evidence="1">Cell membrane</location>
        <topology evidence="1">Multi-pass membrane protein</topology>
    </subcellularLocation>
</comment>
<feature type="transmembrane region" description="Helical" evidence="11">
    <location>
        <begin position="146"/>
        <end position="166"/>
    </location>
</feature>
<dbReference type="EMBL" id="JAQQXR010000001">
    <property type="protein sequence ID" value="MDC8756535.1"/>
    <property type="molecule type" value="Genomic_DNA"/>
</dbReference>
<organism evidence="13 14">
    <name type="scientific">Janthinobacterium fluminis</name>
    <dbReference type="NCBI Taxonomy" id="2987524"/>
    <lineage>
        <taxon>Bacteria</taxon>
        <taxon>Pseudomonadati</taxon>
        <taxon>Pseudomonadota</taxon>
        <taxon>Betaproteobacteria</taxon>
        <taxon>Burkholderiales</taxon>
        <taxon>Oxalobacteraceae</taxon>
        <taxon>Janthinobacterium</taxon>
    </lineage>
</organism>
<evidence type="ECO:0000256" key="9">
    <source>
        <dbReference type="ARBA" id="ARBA00023098"/>
    </source>
</evidence>
<evidence type="ECO:0000256" key="5">
    <source>
        <dbReference type="ARBA" id="ARBA00022556"/>
    </source>
</evidence>
<evidence type="ECO:0000256" key="7">
    <source>
        <dbReference type="ARBA" id="ARBA00022985"/>
    </source>
</evidence>
<dbReference type="InterPro" id="IPR000390">
    <property type="entry name" value="Small_drug/metabolite_transptr"/>
</dbReference>
<evidence type="ECO:0000256" key="6">
    <source>
        <dbReference type="ARBA" id="ARBA00022692"/>
    </source>
</evidence>
<evidence type="ECO:0000256" key="11">
    <source>
        <dbReference type="SAM" id="Phobius"/>
    </source>
</evidence>
<reference evidence="13 14" key="1">
    <citation type="submission" date="2022-10" db="EMBL/GenBank/DDBJ databases">
        <title>Janthinobacterium sp. hw3 Genome sequencing.</title>
        <authorList>
            <person name="Park S."/>
        </authorList>
    </citation>
    <scope>NUCLEOTIDE SEQUENCE [LARGE SCALE GENOMIC DNA]</scope>
    <source>
        <strain evidence="14">hw3</strain>
    </source>
</reference>
<evidence type="ECO:0000313" key="13">
    <source>
        <dbReference type="EMBL" id="MDC8756535.1"/>
    </source>
</evidence>
<keyword evidence="10 11" id="KW-0472">Membrane</keyword>
<feature type="transmembrane region" description="Helical" evidence="11">
    <location>
        <begin position="6"/>
        <end position="23"/>
    </location>
</feature>
<feature type="domain" description="EamA" evidence="12">
    <location>
        <begin position="7"/>
        <end position="131"/>
    </location>
</feature>
<feature type="transmembrane region" description="Helical" evidence="11">
    <location>
        <begin position="209"/>
        <end position="228"/>
    </location>
</feature>
<keyword evidence="7" id="KW-0448">Lipopolysaccharide biosynthesis</keyword>
<feature type="transmembrane region" description="Helical" evidence="11">
    <location>
        <begin position="114"/>
        <end position="134"/>
    </location>
</feature>
<evidence type="ECO:0000259" key="12">
    <source>
        <dbReference type="Pfam" id="PF00892"/>
    </source>
</evidence>
<evidence type="ECO:0000256" key="1">
    <source>
        <dbReference type="ARBA" id="ARBA00004651"/>
    </source>
</evidence>
<dbReference type="Gene3D" id="1.10.3730.20">
    <property type="match status" value="2"/>
</dbReference>
<keyword evidence="2" id="KW-1003">Cell membrane</keyword>
<dbReference type="RefSeq" id="WP_273669171.1">
    <property type="nucleotide sequence ID" value="NZ_JAQQXR010000001.1"/>
</dbReference>
<keyword evidence="14" id="KW-1185">Reference proteome</keyword>
<evidence type="ECO:0000256" key="2">
    <source>
        <dbReference type="ARBA" id="ARBA00022475"/>
    </source>
</evidence>
<dbReference type="PANTHER" id="PTHR30561:SF9">
    <property type="entry name" value="4-AMINO-4-DEOXY-L-ARABINOSE-PHOSPHOUNDECAPRENOL FLIPPASE SUBUNIT ARNF-RELATED"/>
    <property type="match status" value="1"/>
</dbReference>
<comment type="caution">
    <text evidence="13">The sequence shown here is derived from an EMBL/GenBank/DDBJ whole genome shotgun (WGS) entry which is preliminary data.</text>
</comment>
<keyword evidence="3" id="KW-0444">Lipid biosynthesis</keyword>
<proteinExistence type="predicted"/>
<gene>
    <name evidence="13" type="ORF">OIK44_02905</name>
</gene>
<evidence type="ECO:0000256" key="4">
    <source>
        <dbReference type="ARBA" id="ARBA00022519"/>
    </source>
</evidence>
<keyword evidence="6 11" id="KW-0812">Transmembrane</keyword>
<evidence type="ECO:0000256" key="10">
    <source>
        <dbReference type="ARBA" id="ARBA00023136"/>
    </source>
</evidence>
<keyword evidence="8 11" id="KW-1133">Transmembrane helix</keyword>
<dbReference type="InterPro" id="IPR000620">
    <property type="entry name" value="EamA_dom"/>
</dbReference>
<dbReference type="InterPro" id="IPR037185">
    <property type="entry name" value="EmrE-like"/>
</dbReference>
<feature type="transmembrane region" description="Helical" evidence="11">
    <location>
        <begin position="234"/>
        <end position="254"/>
    </location>
</feature>
<feature type="transmembrane region" description="Helical" evidence="11">
    <location>
        <begin position="178"/>
        <end position="202"/>
    </location>
</feature>
<dbReference type="PANTHER" id="PTHR30561">
    <property type="entry name" value="SMR FAMILY PROTON-DEPENDENT DRUG EFFLUX TRANSPORTER SUGE"/>
    <property type="match status" value="1"/>
</dbReference>
<keyword evidence="4" id="KW-0997">Cell inner membrane</keyword>
<dbReference type="Proteomes" id="UP001221208">
    <property type="component" value="Unassembled WGS sequence"/>
</dbReference>
<evidence type="ECO:0000313" key="14">
    <source>
        <dbReference type="Proteomes" id="UP001221208"/>
    </source>
</evidence>
<keyword evidence="5" id="KW-0441">Lipid A biosynthesis</keyword>
<evidence type="ECO:0000256" key="8">
    <source>
        <dbReference type="ARBA" id="ARBA00022989"/>
    </source>
</evidence>
<sequence length="280" mass="28834">MPGHVVAIVLFAALLHAGWNAIVKAGSDTFLTTVLVAVAAAVLSALALPFVAAPAPASWPFLLASSLTQLAYYSLLAAAYRSGDMSHAYPLMRGSAPLLVALASGPLLGEHLSAQQMLAVACICAGIFGLYFAVAGKGAAARRSTAFALFNAGVIASYTLIDGIGVRQSGAPAAYTMWIFLLTGCGLLAWTLATRGAALFAYARREWRLGAVGGVGTLASYGLALWAMTQAPVAAIAALRETAILFAIGIAAVFLREKISLRRYAAIGMVACGAVLMRLA</sequence>
<keyword evidence="9" id="KW-0443">Lipid metabolism</keyword>
<feature type="transmembrane region" description="Helical" evidence="11">
    <location>
        <begin position="30"/>
        <end position="53"/>
    </location>
</feature>
<dbReference type="Pfam" id="PF00892">
    <property type="entry name" value="EamA"/>
    <property type="match status" value="2"/>
</dbReference>
<protein>
    <submittedName>
        <fullName evidence="13">EamA family transporter</fullName>
    </submittedName>
</protein>